<feature type="non-terminal residue" evidence="7">
    <location>
        <position position="313"/>
    </location>
</feature>
<dbReference type="Proteomes" id="UP000230935">
    <property type="component" value="Unassembled WGS sequence"/>
</dbReference>
<dbReference type="PANTHER" id="PTHR43394">
    <property type="entry name" value="ATP-DEPENDENT PERMEASE MDL1, MITOCHONDRIAL"/>
    <property type="match status" value="1"/>
</dbReference>
<keyword evidence="4 5" id="KW-0472">Membrane</keyword>
<dbReference type="EMBL" id="PEZZ01000033">
    <property type="protein sequence ID" value="PIS04894.1"/>
    <property type="molecule type" value="Genomic_DNA"/>
</dbReference>
<feature type="transmembrane region" description="Helical" evidence="5">
    <location>
        <begin position="277"/>
        <end position="299"/>
    </location>
</feature>
<evidence type="ECO:0000256" key="3">
    <source>
        <dbReference type="ARBA" id="ARBA00022989"/>
    </source>
</evidence>
<evidence type="ECO:0000256" key="5">
    <source>
        <dbReference type="SAM" id="Phobius"/>
    </source>
</evidence>
<organism evidence="7 8">
    <name type="scientific">Candidatus Buchananbacteria bacterium CG10_big_fil_rev_8_21_14_0_10_42_9</name>
    <dbReference type="NCBI Taxonomy" id="1974526"/>
    <lineage>
        <taxon>Bacteria</taxon>
        <taxon>Candidatus Buchananiibacteriota</taxon>
    </lineage>
</organism>
<feature type="transmembrane region" description="Helical" evidence="5">
    <location>
        <begin position="21"/>
        <end position="44"/>
    </location>
</feature>
<gene>
    <name evidence="7" type="ORF">COT81_04135</name>
</gene>
<keyword evidence="2 5" id="KW-0812">Transmembrane</keyword>
<dbReference type="Gene3D" id="1.20.1560.10">
    <property type="entry name" value="ABC transporter type 1, transmembrane domain"/>
    <property type="match status" value="1"/>
</dbReference>
<dbReference type="GO" id="GO:0015421">
    <property type="term" value="F:ABC-type oligopeptide transporter activity"/>
    <property type="evidence" value="ECO:0007669"/>
    <property type="project" value="TreeGrafter"/>
</dbReference>
<comment type="subcellular location">
    <subcellularLocation>
        <location evidence="1">Cell membrane</location>
        <topology evidence="1">Multi-pass membrane protein</topology>
    </subcellularLocation>
</comment>
<feature type="transmembrane region" description="Helical" evidence="5">
    <location>
        <begin position="250"/>
        <end position="271"/>
    </location>
</feature>
<dbReference type="GO" id="GO:0005886">
    <property type="term" value="C:plasma membrane"/>
    <property type="evidence" value="ECO:0007669"/>
    <property type="project" value="UniProtKB-SubCell"/>
</dbReference>
<reference evidence="8" key="1">
    <citation type="submission" date="2017-09" db="EMBL/GenBank/DDBJ databases">
        <title>Depth-based differentiation of microbial function through sediment-hosted aquifers and enrichment of novel symbionts in the deep terrestrial subsurface.</title>
        <authorList>
            <person name="Probst A.J."/>
            <person name="Ladd B."/>
            <person name="Jarett J.K."/>
            <person name="Geller-Mcgrath D.E."/>
            <person name="Sieber C.M.K."/>
            <person name="Emerson J.B."/>
            <person name="Anantharaman K."/>
            <person name="Thomas B.C."/>
            <person name="Malmstrom R."/>
            <person name="Stieglmeier M."/>
            <person name="Klingl A."/>
            <person name="Woyke T."/>
            <person name="Ryan C.M."/>
            <person name="Banfield J.F."/>
        </authorList>
    </citation>
    <scope>NUCLEOTIDE SEQUENCE [LARGE SCALE GENOMIC DNA]</scope>
</reference>
<dbReference type="InterPro" id="IPR011527">
    <property type="entry name" value="ABC1_TM_dom"/>
</dbReference>
<accession>A0A2H0W0L5</accession>
<evidence type="ECO:0000259" key="6">
    <source>
        <dbReference type="PROSITE" id="PS50929"/>
    </source>
</evidence>
<dbReference type="PANTHER" id="PTHR43394:SF1">
    <property type="entry name" value="ATP-BINDING CASSETTE SUB-FAMILY B MEMBER 10, MITOCHONDRIAL"/>
    <property type="match status" value="1"/>
</dbReference>
<protein>
    <recommendedName>
        <fullName evidence="6">ABC transmembrane type-1 domain-containing protein</fullName>
    </recommendedName>
</protein>
<dbReference type="InterPro" id="IPR036640">
    <property type="entry name" value="ABC1_TM_sf"/>
</dbReference>
<feature type="domain" description="ABC transmembrane type-1" evidence="6">
    <location>
        <begin position="24"/>
        <end position="310"/>
    </location>
</feature>
<evidence type="ECO:0000256" key="1">
    <source>
        <dbReference type="ARBA" id="ARBA00004651"/>
    </source>
</evidence>
<name>A0A2H0W0L5_9BACT</name>
<evidence type="ECO:0000313" key="8">
    <source>
        <dbReference type="Proteomes" id="UP000230935"/>
    </source>
</evidence>
<dbReference type="SUPFAM" id="SSF90123">
    <property type="entry name" value="ABC transporter transmembrane region"/>
    <property type="match status" value="1"/>
</dbReference>
<feature type="transmembrane region" description="Helical" evidence="5">
    <location>
        <begin position="142"/>
        <end position="161"/>
    </location>
</feature>
<evidence type="ECO:0000256" key="4">
    <source>
        <dbReference type="ARBA" id="ARBA00023136"/>
    </source>
</evidence>
<sequence length="313" mass="36943">MRSYTKQTFRIYWQHVKRHRVLGLVAISGVVFANIASIIVPLFYKEFFDTLVEPISITARYVALVPILFKVLVAYLASWLFWRVGNFSLTYFQAKIMTELANTCFNYLHGHSVNFFNNNFIGSLVKRVGRFYRGFEGIADTFFYSWLPIGTQVSIIIGVLFLRNHWLSLTVFIWVIVYMAVNYAFSRYKFKYDVKKSEMDSVVTGVLADTITNQSNVKLFTGHEREKHLFRTVTMKLQRLRILTWNLDQIFEAIQVFLIIFLEVGTFYLALRLWRQGIVTVGDFVLIQAYLMEIFHRLWDFGKVIRRYYEHLA</sequence>
<dbReference type="PROSITE" id="PS50929">
    <property type="entry name" value="ABC_TM1F"/>
    <property type="match status" value="1"/>
</dbReference>
<evidence type="ECO:0000313" key="7">
    <source>
        <dbReference type="EMBL" id="PIS04894.1"/>
    </source>
</evidence>
<feature type="transmembrane region" description="Helical" evidence="5">
    <location>
        <begin position="64"/>
        <end position="82"/>
    </location>
</feature>
<dbReference type="GO" id="GO:0005524">
    <property type="term" value="F:ATP binding"/>
    <property type="evidence" value="ECO:0007669"/>
    <property type="project" value="InterPro"/>
</dbReference>
<dbReference type="Pfam" id="PF00664">
    <property type="entry name" value="ABC_membrane"/>
    <property type="match status" value="1"/>
</dbReference>
<proteinExistence type="predicted"/>
<comment type="caution">
    <text evidence="7">The sequence shown here is derived from an EMBL/GenBank/DDBJ whole genome shotgun (WGS) entry which is preliminary data.</text>
</comment>
<evidence type="ECO:0000256" key="2">
    <source>
        <dbReference type="ARBA" id="ARBA00022692"/>
    </source>
</evidence>
<dbReference type="AlphaFoldDB" id="A0A2H0W0L5"/>
<feature type="transmembrane region" description="Helical" evidence="5">
    <location>
        <begin position="167"/>
        <end position="185"/>
    </location>
</feature>
<dbReference type="InterPro" id="IPR039421">
    <property type="entry name" value="Type_1_exporter"/>
</dbReference>
<keyword evidence="3 5" id="KW-1133">Transmembrane helix</keyword>